<name>A0A942YVE8_9BACI</name>
<reference evidence="2" key="1">
    <citation type="submission" date="2021-05" db="EMBL/GenBank/DDBJ databases">
        <title>Novel Bacillus species.</title>
        <authorList>
            <person name="Liu G."/>
        </authorList>
    </citation>
    <scope>NUCLEOTIDE SEQUENCE</scope>
    <source>
        <strain evidence="2">FJAT-49825</strain>
    </source>
</reference>
<organism evidence="2 3">
    <name type="scientific">Neobacillus rhizophilus</name>
    <dbReference type="NCBI Taxonomy" id="2833579"/>
    <lineage>
        <taxon>Bacteria</taxon>
        <taxon>Bacillati</taxon>
        <taxon>Bacillota</taxon>
        <taxon>Bacilli</taxon>
        <taxon>Bacillales</taxon>
        <taxon>Bacillaceae</taxon>
        <taxon>Neobacillus</taxon>
    </lineage>
</organism>
<dbReference type="Pfam" id="PF08378">
    <property type="entry name" value="NERD"/>
    <property type="match status" value="1"/>
</dbReference>
<sequence>MIIKPRFIPLIILILEALLRRLRKTHPKWQLIADELAGRWAGYRGEQSIDFYLHSLPEKEYHIFHDLNLPDGEYNCQIDTFLLTSKSGIIIDVKNNKGKNLIDTDSEQLIQKVDGEEIPYPYPIFQVERHQRVLNSVLAENNLPTLPLEYLVVFSNPNAILSFVGRNGLKVMQHICKSPSILHKIELFENFHKQEKLNPKELRKLDRLLLKLNTIPTKPVLKKFDIVQGDLLPGVHCPNCLHLPVQRKNQNWYCPTCDTFVPDAHLYTIQDYFLLYGPTITNQQFREFAQISSPDLARRLLHSANLKYVGVNKARVYFPVEIPFIQPTNLRKN</sequence>
<evidence type="ECO:0000313" key="2">
    <source>
        <dbReference type="EMBL" id="MBS4211456.1"/>
    </source>
</evidence>
<dbReference type="Proteomes" id="UP000679749">
    <property type="component" value="Unassembled WGS sequence"/>
</dbReference>
<feature type="domain" description="NERD" evidence="1">
    <location>
        <begin position="41"/>
        <end position="157"/>
    </location>
</feature>
<dbReference type="AlphaFoldDB" id="A0A942YVE8"/>
<protein>
    <submittedName>
        <fullName evidence="2">NERD domain-containing protein</fullName>
    </submittedName>
</protein>
<keyword evidence="3" id="KW-1185">Reference proteome</keyword>
<dbReference type="InterPro" id="IPR011528">
    <property type="entry name" value="NERD"/>
</dbReference>
<dbReference type="EMBL" id="JAGYPF010000001">
    <property type="protein sequence ID" value="MBS4211456.1"/>
    <property type="molecule type" value="Genomic_DNA"/>
</dbReference>
<comment type="caution">
    <text evidence="2">The sequence shown here is derived from an EMBL/GenBank/DDBJ whole genome shotgun (WGS) entry which is preliminary data.</text>
</comment>
<accession>A0A942YVE8</accession>
<proteinExistence type="predicted"/>
<dbReference type="PROSITE" id="PS50965">
    <property type="entry name" value="NERD"/>
    <property type="match status" value="1"/>
</dbReference>
<dbReference type="RefSeq" id="WP_213115972.1">
    <property type="nucleotide sequence ID" value="NZ_JAGYPF010000001.1"/>
</dbReference>
<evidence type="ECO:0000259" key="1">
    <source>
        <dbReference type="PROSITE" id="PS50965"/>
    </source>
</evidence>
<evidence type="ECO:0000313" key="3">
    <source>
        <dbReference type="Proteomes" id="UP000679749"/>
    </source>
</evidence>
<gene>
    <name evidence="2" type="ORF">KHA99_03160</name>
</gene>